<reference evidence="2" key="1">
    <citation type="journal article" date="2022" name="Mol. Ecol. Resour.">
        <title>The genomes of chicory, endive, great burdock and yacon provide insights into Asteraceae palaeo-polyploidization history and plant inulin production.</title>
        <authorList>
            <person name="Fan W."/>
            <person name="Wang S."/>
            <person name="Wang H."/>
            <person name="Wang A."/>
            <person name="Jiang F."/>
            <person name="Liu H."/>
            <person name="Zhao H."/>
            <person name="Xu D."/>
            <person name="Zhang Y."/>
        </authorList>
    </citation>
    <scope>NUCLEOTIDE SEQUENCE [LARGE SCALE GENOMIC DNA]</scope>
    <source>
        <strain evidence="2">cv. Niubang</strain>
    </source>
</reference>
<name>A0ACB8Y1P4_ARCLA</name>
<evidence type="ECO:0000313" key="1">
    <source>
        <dbReference type="EMBL" id="KAI3677958.1"/>
    </source>
</evidence>
<keyword evidence="2" id="KW-1185">Reference proteome</keyword>
<sequence>MSLLEAEVRKLAAAKPSSRPDDLSLDDNDKEGEKDVEENTEEAAAEVHSEEPPSHVEGEKVADKAPLLNQVLFEEEKEEEEEDEDLDLQDQDKDQHNDDDDDDEEDQSLWFSTATTSSGIASKEVITTGERGGTSTGTPSQSKQKGSTTEGSLKGVSPSEGENPSQFSPLLKGKELQIILASIADEPIILVSLNEIDEEDEEEEALHHPGRPSRPSHWSEEEMKRRTEMISHLESQRLKVPLQNSSTELDFLTEAEIEKSVRAEKLIVDCQRDASLALKVQSSQVKDKKLKKNPVEVQAALQKEIEEERLKEQAVSDNSVEWCKHKVDYRSDPLKIMVVLISGRKKKDRTYVTMEISREDGSSKSMFVSKLECFGYMEWIEFKDALKKSKSTYRGYVEGILEALINRVTVVLKVPSALPSKPRKLKRKHVFSSSENVATIRNDTSIKFSKEAMFGPPPDLSVLDLSLPPGGPYIPRQVLKEPFGIFFRDDEE</sequence>
<gene>
    <name evidence="1" type="ORF">L6452_37232</name>
</gene>
<dbReference type="Proteomes" id="UP001055879">
    <property type="component" value="Linkage Group LG14"/>
</dbReference>
<dbReference type="EMBL" id="CM042060">
    <property type="protein sequence ID" value="KAI3677958.1"/>
    <property type="molecule type" value="Genomic_DNA"/>
</dbReference>
<evidence type="ECO:0000313" key="2">
    <source>
        <dbReference type="Proteomes" id="UP001055879"/>
    </source>
</evidence>
<organism evidence="1 2">
    <name type="scientific">Arctium lappa</name>
    <name type="common">Greater burdock</name>
    <name type="synonym">Lappa major</name>
    <dbReference type="NCBI Taxonomy" id="4217"/>
    <lineage>
        <taxon>Eukaryota</taxon>
        <taxon>Viridiplantae</taxon>
        <taxon>Streptophyta</taxon>
        <taxon>Embryophyta</taxon>
        <taxon>Tracheophyta</taxon>
        <taxon>Spermatophyta</taxon>
        <taxon>Magnoliopsida</taxon>
        <taxon>eudicotyledons</taxon>
        <taxon>Gunneridae</taxon>
        <taxon>Pentapetalae</taxon>
        <taxon>asterids</taxon>
        <taxon>campanulids</taxon>
        <taxon>Asterales</taxon>
        <taxon>Asteraceae</taxon>
        <taxon>Carduoideae</taxon>
        <taxon>Cardueae</taxon>
        <taxon>Arctiinae</taxon>
        <taxon>Arctium</taxon>
    </lineage>
</organism>
<comment type="caution">
    <text evidence="1">The sequence shown here is derived from an EMBL/GenBank/DDBJ whole genome shotgun (WGS) entry which is preliminary data.</text>
</comment>
<proteinExistence type="predicted"/>
<reference evidence="1 2" key="2">
    <citation type="journal article" date="2022" name="Mol. Ecol. Resour.">
        <title>The genomes of chicory, endive, great burdock and yacon provide insights into Asteraceae paleo-polyploidization history and plant inulin production.</title>
        <authorList>
            <person name="Fan W."/>
            <person name="Wang S."/>
            <person name="Wang H."/>
            <person name="Wang A."/>
            <person name="Jiang F."/>
            <person name="Liu H."/>
            <person name="Zhao H."/>
            <person name="Xu D."/>
            <person name="Zhang Y."/>
        </authorList>
    </citation>
    <scope>NUCLEOTIDE SEQUENCE [LARGE SCALE GENOMIC DNA]</scope>
    <source>
        <strain evidence="2">cv. Niubang</strain>
    </source>
</reference>
<protein>
    <submittedName>
        <fullName evidence="1">Uncharacterized protein</fullName>
    </submittedName>
</protein>
<accession>A0ACB8Y1P4</accession>